<sequence length="332" mass="35856">MTIHLVAMCTWLVLAMGLSLLIVEAICGFGVAYGAPVWPWILSSSAGTLLAATIGYVSGIWLGSRWFVGPVVAITLFILRVAITARGLLPYWVVQAYPTTLNTTNPFVEYVTVTFLSQTLWYLSLAVLLVLLVSFVGERRDWSMIAVLPVAAAMTMGLLGLHATNGQVTRGYNERNYVCQSTPIDVCVHSAFEAGLPELETAFTAFNARIAGTSLVANKLEHNVGGVGDTVSDGARSLYAEDLGPGFELNTLTLYLQSYGGIQLCTEAESASLHAVVDGWILGQPDQIFGITDVAKANPNSFWNLDDSGRHAWLVGHEKPYLACTLTSQDFE</sequence>
<feature type="transmembrane region" description="Helical" evidence="1">
    <location>
        <begin position="12"/>
        <end position="34"/>
    </location>
</feature>
<dbReference type="RefSeq" id="WP_386732584.1">
    <property type="nucleotide sequence ID" value="NZ_JBHSTP010000003.1"/>
</dbReference>
<reference evidence="3" key="1">
    <citation type="journal article" date="2019" name="Int. J. Syst. Evol. Microbiol.">
        <title>The Global Catalogue of Microorganisms (GCM) 10K type strain sequencing project: providing services to taxonomists for standard genome sequencing and annotation.</title>
        <authorList>
            <consortium name="The Broad Institute Genomics Platform"/>
            <consortium name="The Broad Institute Genome Sequencing Center for Infectious Disease"/>
            <person name="Wu L."/>
            <person name="Ma J."/>
        </authorList>
    </citation>
    <scope>NUCLEOTIDE SEQUENCE [LARGE SCALE GENOMIC DNA]</scope>
    <source>
        <strain evidence="3">CCUG 43304</strain>
    </source>
</reference>
<feature type="transmembrane region" description="Helical" evidence="1">
    <location>
        <begin position="40"/>
        <end position="64"/>
    </location>
</feature>
<dbReference type="EMBL" id="JBHSTP010000003">
    <property type="protein sequence ID" value="MFC6357116.1"/>
    <property type="molecule type" value="Genomic_DNA"/>
</dbReference>
<keyword evidence="3" id="KW-1185">Reference proteome</keyword>
<feature type="transmembrane region" description="Helical" evidence="1">
    <location>
        <begin position="113"/>
        <end position="135"/>
    </location>
</feature>
<keyword evidence="1" id="KW-0812">Transmembrane</keyword>
<evidence type="ECO:0000313" key="2">
    <source>
        <dbReference type="EMBL" id="MFC6357116.1"/>
    </source>
</evidence>
<evidence type="ECO:0000256" key="1">
    <source>
        <dbReference type="SAM" id="Phobius"/>
    </source>
</evidence>
<feature type="transmembrane region" description="Helical" evidence="1">
    <location>
        <begin position="71"/>
        <end position="93"/>
    </location>
</feature>
<gene>
    <name evidence="2" type="ORF">ACFQB0_13475</name>
</gene>
<proteinExistence type="predicted"/>
<comment type="caution">
    <text evidence="2">The sequence shown here is derived from an EMBL/GenBank/DDBJ whole genome shotgun (WGS) entry which is preliminary data.</text>
</comment>
<feature type="transmembrane region" description="Helical" evidence="1">
    <location>
        <begin position="142"/>
        <end position="163"/>
    </location>
</feature>
<evidence type="ECO:0000313" key="3">
    <source>
        <dbReference type="Proteomes" id="UP001596306"/>
    </source>
</evidence>
<accession>A0ABW1VGQ8</accession>
<organism evidence="2 3">
    <name type="scientific">Luethyella okanaganae</name>
    <dbReference type="NCBI Taxonomy" id="69372"/>
    <lineage>
        <taxon>Bacteria</taxon>
        <taxon>Bacillati</taxon>
        <taxon>Actinomycetota</taxon>
        <taxon>Actinomycetes</taxon>
        <taxon>Micrococcales</taxon>
        <taxon>Microbacteriaceae</taxon>
        <taxon>Luethyella</taxon>
    </lineage>
</organism>
<protein>
    <submittedName>
        <fullName evidence="2">Uncharacterized protein</fullName>
    </submittedName>
</protein>
<dbReference type="Proteomes" id="UP001596306">
    <property type="component" value="Unassembled WGS sequence"/>
</dbReference>
<keyword evidence="1" id="KW-1133">Transmembrane helix</keyword>
<name>A0ABW1VGQ8_9MICO</name>
<keyword evidence="1" id="KW-0472">Membrane</keyword>